<evidence type="ECO:0000313" key="3">
    <source>
        <dbReference type="EMBL" id="PTB51470.1"/>
    </source>
</evidence>
<feature type="domain" description="Zn(2)-C6 fungal-type" evidence="2">
    <location>
        <begin position="14"/>
        <end position="44"/>
    </location>
</feature>
<reference evidence="3 4" key="1">
    <citation type="submission" date="2016-07" db="EMBL/GenBank/DDBJ databases">
        <title>Multiple horizontal gene transfer events from other fungi enriched the ability of initially mycotrophic Trichoderma (Ascomycota) to feed on dead plant biomass.</title>
        <authorList>
            <consortium name="DOE Joint Genome Institute"/>
            <person name="Aerts A."/>
            <person name="Atanasova L."/>
            <person name="Chenthamara K."/>
            <person name="Zhang J."/>
            <person name="Grujic M."/>
            <person name="Henrissat B."/>
            <person name="Kuo A."/>
            <person name="Salamov A."/>
            <person name="Lipzen A."/>
            <person name="Labutti K."/>
            <person name="Barry K."/>
            <person name="Miao Y."/>
            <person name="Rahimi M.J."/>
            <person name="Shen Q."/>
            <person name="Grigoriev I.V."/>
            <person name="Kubicek C.P."/>
            <person name="Druzhinina I.S."/>
        </authorList>
    </citation>
    <scope>NUCLEOTIDE SEQUENCE [LARGE SCALE GENOMIC DNA]</scope>
    <source>
        <strain evidence="3 4">CBS 226.95</strain>
    </source>
</reference>
<sequence>MAPGIYVVSVAANVCSRCRLHKQRCNRALPRCSRCTLKLRHCDYSLSSSSSHAPQQDVLRSEPLVISECHGFFDLSSRGEQEFVQLISNWATNFDKNLDYFTQLTNDILQESGIELSGLIDRFSTSIHRWFPVIDIERLRKNAQTLQELPAIDATTPLLVLTLLLFDLLQRCELGTSAGPKKLYSASKKLTVALISLNEKTDARLVEIQALIALYECSQGMVYKAQLTLSSALTMVALSDSYTPETDIPLQTRVSLLILDRPFSKGIERYIRRHFIGEAASFGVSPSQQLYTMAQIALATGRVLHHVYCSHHGYEVDESYNSVDHAIQALVTALMASKDSHSMYLCDIISLAICSLIVLRQSHAKQQSFMLSPLDNLALQTSCQMIWDTAKISFHAIRGIDVSRVSFIGMFCQLRGVHAAIDVSHNYTPRDGMEDMLFTMENFFRRWTIGGKLVSRNITYQLVKSDCTAGLLKSIQNGIYGIRETAPLPAH</sequence>
<gene>
    <name evidence="3" type="ORF">M431DRAFT_93344</name>
</gene>
<dbReference type="CDD" id="cd00067">
    <property type="entry name" value="GAL4"/>
    <property type="match status" value="1"/>
</dbReference>
<dbReference type="RefSeq" id="XP_024771147.1">
    <property type="nucleotide sequence ID" value="XM_024924469.1"/>
</dbReference>
<dbReference type="InterPro" id="IPR036864">
    <property type="entry name" value="Zn2-C6_fun-type_DNA-bd_sf"/>
</dbReference>
<dbReference type="Pfam" id="PF00172">
    <property type="entry name" value="Zn_clus"/>
    <property type="match status" value="1"/>
</dbReference>
<dbReference type="SMART" id="SM00066">
    <property type="entry name" value="GAL4"/>
    <property type="match status" value="1"/>
</dbReference>
<name>A0A2T4A333_TRIHA</name>
<dbReference type="GO" id="GO:0000981">
    <property type="term" value="F:DNA-binding transcription factor activity, RNA polymerase II-specific"/>
    <property type="evidence" value="ECO:0007669"/>
    <property type="project" value="InterPro"/>
</dbReference>
<dbReference type="InterPro" id="IPR001138">
    <property type="entry name" value="Zn2Cys6_DnaBD"/>
</dbReference>
<evidence type="ECO:0000313" key="4">
    <source>
        <dbReference type="Proteomes" id="UP000241690"/>
    </source>
</evidence>
<proteinExistence type="predicted"/>
<dbReference type="PROSITE" id="PS50048">
    <property type="entry name" value="ZN2_CY6_FUNGAL_2"/>
    <property type="match status" value="1"/>
</dbReference>
<dbReference type="Gene3D" id="4.10.240.10">
    <property type="entry name" value="Zn(2)-C6 fungal-type DNA-binding domain"/>
    <property type="match status" value="1"/>
</dbReference>
<dbReference type="EMBL" id="KZ679686">
    <property type="protein sequence ID" value="PTB51470.1"/>
    <property type="molecule type" value="Genomic_DNA"/>
</dbReference>
<dbReference type="Proteomes" id="UP000241690">
    <property type="component" value="Unassembled WGS sequence"/>
</dbReference>
<dbReference type="GeneID" id="36633052"/>
<keyword evidence="1" id="KW-0539">Nucleus</keyword>
<evidence type="ECO:0000259" key="2">
    <source>
        <dbReference type="PROSITE" id="PS50048"/>
    </source>
</evidence>
<evidence type="ECO:0000256" key="1">
    <source>
        <dbReference type="ARBA" id="ARBA00023242"/>
    </source>
</evidence>
<protein>
    <recommendedName>
        <fullName evidence="2">Zn(2)-C6 fungal-type domain-containing protein</fullName>
    </recommendedName>
</protein>
<organism evidence="3 4">
    <name type="scientific">Trichoderma harzianum CBS 226.95</name>
    <dbReference type="NCBI Taxonomy" id="983964"/>
    <lineage>
        <taxon>Eukaryota</taxon>
        <taxon>Fungi</taxon>
        <taxon>Dikarya</taxon>
        <taxon>Ascomycota</taxon>
        <taxon>Pezizomycotina</taxon>
        <taxon>Sordariomycetes</taxon>
        <taxon>Hypocreomycetidae</taxon>
        <taxon>Hypocreales</taxon>
        <taxon>Hypocreaceae</taxon>
        <taxon>Trichoderma</taxon>
    </lineage>
</organism>
<dbReference type="GO" id="GO:0008270">
    <property type="term" value="F:zinc ion binding"/>
    <property type="evidence" value="ECO:0007669"/>
    <property type="project" value="InterPro"/>
</dbReference>
<dbReference type="AlphaFoldDB" id="A0A2T4A333"/>
<accession>A0A2T4A333</accession>
<keyword evidence="4" id="KW-1185">Reference proteome</keyword>
<dbReference type="SUPFAM" id="SSF57701">
    <property type="entry name" value="Zn2/Cys6 DNA-binding domain"/>
    <property type="match status" value="1"/>
</dbReference>